<accession>A0A1F6W3D3</accession>
<dbReference type="GO" id="GO:0046933">
    <property type="term" value="F:proton-transporting ATP synthase activity, rotational mechanism"/>
    <property type="evidence" value="ECO:0007669"/>
    <property type="project" value="InterPro"/>
</dbReference>
<dbReference type="STRING" id="1801756.A3C67_00390"/>
<evidence type="ECO:0000256" key="3">
    <source>
        <dbReference type="ARBA" id="ARBA00022781"/>
    </source>
</evidence>
<organism evidence="7 8">
    <name type="scientific">Candidatus Nomurabacteria bacterium RIFCSPHIGHO2_02_FULL_42_19</name>
    <dbReference type="NCBI Taxonomy" id="1801756"/>
    <lineage>
        <taxon>Bacteria</taxon>
        <taxon>Candidatus Nomuraibacteriota</taxon>
    </lineage>
</organism>
<comment type="subcellular location">
    <subcellularLocation>
        <location evidence="1">Membrane</location>
    </subcellularLocation>
</comment>
<evidence type="ECO:0000256" key="4">
    <source>
        <dbReference type="ARBA" id="ARBA00023065"/>
    </source>
</evidence>
<dbReference type="AlphaFoldDB" id="A0A1F6W3D3"/>
<protein>
    <submittedName>
        <fullName evidence="7">Uncharacterized protein</fullName>
    </submittedName>
</protein>
<comment type="caution">
    <text evidence="7">The sequence shown here is derived from an EMBL/GenBank/DDBJ whole genome shotgun (WGS) entry which is preliminary data.</text>
</comment>
<evidence type="ECO:0000256" key="5">
    <source>
        <dbReference type="ARBA" id="ARBA00023136"/>
    </source>
</evidence>
<dbReference type="InterPro" id="IPR000711">
    <property type="entry name" value="ATPase_OSCP/dsu"/>
</dbReference>
<proteinExistence type="predicted"/>
<gene>
    <name evidence="7" type="ORF">A3C67_00390</name>
</gene>
<reference evidence="7 8" key="1">
    <citation type="journal article" date="2016" name="Nat. Commun.">
        <title>Thousands of microbial genomes shed light on interconnected biogeochemical processes in an aquifer system.</title>
        <authorList>
            <person name="Anantharaman K."/>
            <person name="Brown C.T."/>
            <person name="Hug L.A."/>
            <person name="Sharon I."/>
            <person name="Castelle C.J."/>
            <person name="Probst A.J."/>
            <person name="Thomas B.C."/>
            <person name="Singh A."/>
            <person name="Wilkins M.J."/>
            <person name="Karaoz U."/>
            <person name="Brodie E.L."/>
            <person name="Williams K.H."/>
            <person name="Hubbard S.S."/>
            <person name="Banfield J.F."/>
        </authorList>
    </citation>
    <scope>NUCLEOTIDE SEQUENCE [LARGE SCALE GENOMIC DNA]</scope>
</reference>
<evidence type="ECO:0000256" key="6">
    <source>
        <dbReference type="ARBA" id="ARBA00023310"/>
    </source>
</evidence>
<keyword evidence="3" id="KW-0375">Hydrogen ion transport</keyword>
<name>A0A1F6W3D3_9BACT</name>
<keyword evidence="6" id="KW-0066">ATP synthesis</keyword>
<evidence type="ECO:0000256" key="2">
    <source>
        <dbReference type="ARBA" id="ARBA00022448"/>
    </source>
</evidence>
<sequence>MAKISPKNIAEAVYKATEGKSKQDLTAVLKRSVRVLENKRMLGKSEEVLNALQNIFDKKTGTVRMKVATAKRMEHPKRSKLEDEIKIKYKAQIVVGEFLEKEELLGGARVEVRDEVLDTTYSNKLHQLEKFLIQGK</sequence>
<dbReference type="EMBL" id="MFUG01000005">
    <property type="protein sequence ID" value="OGI76322.1"/>
    <property type="molecule type" value="Genomic_DNA"/>
</dbReference>
<evidence type="ECO:0000256" key="1">
    <source>
        <dbReference type="ARBA" id="ARBA00004370"/>
    </source>
</evidence>
<keyword evidence="4" id="KW-0406">Ion transport</keyword>
<dbReference type="GO" id="GO:0016020">
    <property type="term" value="C:membrane"/>
    <property type="evidence" value="ECO:0007669"/>
    <property type="project" value="UniProtKB-SubCell"/>
</dbReference>
<keyword evidence="5" id="KW-0472">Membrane</keyword>
<evidence type="ECO:0000313" key="8">
    <source>
        <dbReference type="Proteomes" id="UP000179275"/>
    </source>
</evidence>
<keyword evidence="2" id="KW-0813">Transport</keyword>
<evidence type="ECO:0000313" key="7">
    <source>
        <dbReference type="EMBL" id="OGI76322.1"/>
    </source>
</evidence>
<dbReference type="Proteomes" id="UP000179275">
    <property type="component" value="Unassembled WGS sequence"/>
</dbReference>
<dbReference type="Pfam" id="PF00213">
    <property type="entry name" value="OSCP"/>
    <property type="match status" value="1"/>
</dbReference>